<dbReference type="OrthoDB" id="5828215at2759"/>
<dbReference type="AlphaFoldDB" id="A0A0B2VIS4"/>
<sequence length="150" mass="16659">MGNLLVATIRDVVGSLVPDVVRMLTHFLHSILNSNSGLLQAMERDTSNALQSLKDTVATHQHTSRSAQQAENSSTFTFGAGEQQWRRSAVFIGVAESCDPPHLRHECDVELMAEILDELNVDGVPVEVYRIRVFNLAKRCPVKDPYLVLC</sequence>
<name>A0A0B2VIS4_TOXCA</name>
<proteinExistence type="predicted"/>
<accession>A0A0B2VIS4</accession>
<gene>
    <name evidence="1" type="ORF">Tcan_08522</name>
</gene>
<evidence type="ECO:0000313" key="2">
    <source>
        <dbReference type="Proteomes" id="UP000031036"/>
    </source>
</evidence>
<reference evidence="1 2" key="1">
    <citation type="submission" date="2014-11" db="EMBL/GenBank/DDBJ databases">
        <title>Genetic blueprint of the zoonotic pathogen Toxocara canis.</title>
        <authorList>
            <person name="Zhu X.-Q."/>
            <person name="Korhonen P.K."/>
            <person name="Cai H."/>
            <person name="Young N.D."/>
            <person name="Nejsum P."/>
            <person name="von Samson-Himmelstjerna G."/>
            <person name="Boag P.R."/>
            <person name="Tan P."/>
            <person name="Li Q."/>
            <person name="Min J."/>
            <person name="Yang Y."/>
            <person name="Wang X."/>
            <person name="Fang X."/>
            <person name="Hall R.S."/>
            <person name="Hofmann A."/>
            <person name="Sternberg P.W."/>
            <person name="Jex A.R."/>
            <person name="Gasser R.B."/>
        </authorList>
    </citation>
    <scope>NUCLEOTIDE SEQUENCE [LARGE SCALE GENOMIC DNA]</scope>
    <source>
        <strain evidence="1">PN_DK_2014</strain>
    </source>
</reference>
<dbReference type="EMBL" id="JPKZ01001543">
    <property type="protein sequence ID" value="KHN81342.1"/>
    <property type="molecule type" value="Genomic_DNA"/>
</dbReference>
<organism evidence="1 2">
    <name type="scientific">Toxocara canis</name>
    <name type="common">Canine roundworm</name>
    <dbReference type="NCBI Taxonomy" id="6265"/>
    <lineage>
        <taxon>Eukaryota</taxon>
        <taxon>Metazoa</taxon>
        <taxon>Ecdysozoa</taxon>
        <taxon>Nematoda</taxon>
        <taxon>Chromadorea</taxon>
        <taxon>Rhabditida</taxon>
        <taxon>Spirurina</taxon>
        <taxon>Ascaridomorpha</taxon>
        <taxon>Ascaridoidea</taxon>
        <taxon>Toxocaridae</taxon>
        <taxon>Toxocara</taxon>
    </lineage>
</organism>
<evidence type="ECO:0000313" key="1">
    <source>
        <dbReference type="EMBL" id="KHN81342.1"/>
    </source>
</evidence>
<dbReference type="Proteomes" id="UP000031036">
    <property type="component" value="Unassembled WGS sequence"/>
</dbReference>
<comment type="caution">
    <text evidence="1">The sequence shown here is derived from an EMBL/GenBank/DDBJ whole genome shotgun (WGS) entry which is preliminary data.</text>
</comment>
<keyword evidence="2" id="KW-1185">Reference proteome</keyword>
<protein>
    <submittedName>
        <fullName evidence="1">Uncharacterized protein</fullName>
    </submittedName>
</protein>